<dbReference type="RefSeq" id="WP_008503859.1">
    <property type="nucleotide sequence ID" value="NZ_CM001403.1"/>
</dbReference>
<sequence>MEDYKNKLGNLADKLKKETTPQTPIQQVQPVKTEPVKEEEMQFNNWIPKILLKQVKAYGVEHEMTLKEINIRALKEFLTSDKNDKYDDETKL</sequence>
<dbReference type="EMBL" id="CM001403">
    <property type="protein sequence ID" value="EHQ24318.1"/>
    <property type="molecule type" value="Genomic_DNA"/>
</dbReference>
<evidence type="ECO:0000256" key="1">
    <source>
        <dbReference type="SAM" id="MobiDB-lite"/>
    </source>
</evidence>
<dbReference type="STRING" id="714943.Mucpa_0115"/>
<dbReference type="GO" id="GO:0006355">
    <property type="term" value="P:regulation of DNA-templated transcription"/>
    <property type="evidence" value="ECO:0007669"/>
    <property type="project" value="InterPro"/>
</dbReference>
<keyword evidence="3" id="KW-1185">Reference proteome</keyword>
<dbReference type="Proteomes" id="UP000002774">
    <property type="component" value="Chromosome"/>
</dbReference>
<dbReference type="Gene3D" id="1.10.1220.10">
    <property type="entry name" value="Met repressor-like"/>
    <property type="match status" value="1"/>
</dbReference>
<evidence type="ECO:0000313" key="3">
    <source>
        <dbReference type="Proteomes" id="UP000002774"/>
    </source>
</evidence>
<dbReference type="InterPro" id="IPR013321">
    <property type="entry name" value="Arc_rbn_hlx_hlx"/>
</dbReference>
<reference evidence="2" key="1">
    <citation type="submission" date="2011-09" db="EMBL/GenBank/DDBJ databases">
        <title>The permanent draft genome of Mucilaginibacter paludis DSM 18603.</title>
        <authorList>
            <consortium name="US DOE Joint Genome Institute (JGI-PGF)"/>
            <person name="Lucas S."/>
            <person name="Han J."/>
            <person name="Lapidus A."/>
            <person name="Bruce D."/>
            <person name="Goodwin L."/>
            <person name="Pitluck S."/>
            <person name="Peters L."/>
            <person name="Kyrpides N."/>
            <person name="Mavromatis K."/>
            <person name="Ivanova N."/>
            <person name="Mikhailova N."/>
            <person name="Held B."/>
            <person name="Detter J.C."/>
            <person name="Tapia R."/>
            <person name="Han C."/>
            <person name="Land M."/>
            <person name="Hauser L."/>
            <person name="Markowitz V."/>
            <person name="Cheng J.-F."/>
            <person name="Hugenholtz P."/>
            <person name="Woyke T."/>
            <person name="Wu D."/>
            <person name="Tindall B."/>
            <person name="Brambilla E."/>
            <person name="Klenk H.-P."/>
            <person name="Eisen J.A."/>
        </authorList>
    </citation>
    <scope>NUCLEOTIDE SEQUENCE [LARGE SCALE GENOMIC DNA]</scope>
    <source>
        <strain evidence="2">DSM 18603</strain>
    </source>
</reference>
<feature type="region of interest" description="Disordered" evidence="1">
    <location>
        <begin position="1"/>
        <end position="35"/>
    </location>
</feature>
<evidence type="ECO:0000313" key="2">
    <source>
        <dbReference type="EMBL" id="EHQ24318.1"/>
    </source>
</evidence>
<accession>H1YDX8</accession>
<gene>
    <name evidence="2" type="ORF">Mucpa_0115</name>
</gene>
<dbReference type="AlphaFoldDB" id="H1YDX8"/>
<dbReference type="OrthoDB" id="799574at2"/>
<proteinExistence type="predicted"/>
<dbReference type="HOGENOM" id="CLU_2410012_0_0_10"/>
<feature type="compositionally biased region" description="Low complexity" evidence="1">
    <location>
        <begin position="20"/>
        <end position="33"/>
    </location>
</feature>
<organism evidence="2 3">
    <name type="scientific">Mucilaginibacter paludis DSM 18603</name>
    <dbReference type="NCBI Taxonomy" id="714943"/>
    <lineage>
        <taxon>Bacteria</taxon>
        <taxon>Pseudomonadati</taxon>
        <taxon>Bacteroidota</taxon>
        <taxon>Sphingobacteriia</taxon>
        <taxon>Sphingobacteriales</taxon>
        <taxon>Sphingobacteriaceae</taxon>
        <taxon>Mucilaginibacter</taxon>
    </lineage>
</organism>
<protein>
    <submittedName>
        <fullName evidence="2">Uncharacterized protein</fullName>
    </submittedName>
</protein>
<name>H1YDX8_9SPHI</name>